<feature type="compositionally biased region" description="Pro residues" evidence="1">
    <location>
        <begin position="41"/>
        <end position="51"/>
    </location>
</feature>
<evidence type="ECO:0000313" key="2">
    <source>
        <dbReference type="EMBL" id="JAG55710.1"/>
    </source>
</evidence>
<feature type="region of interest" description="Disordered" evidence="1">
    <location>
        <begin position="37"/>
        <end position="60"/>
    </location>
</feature>
<proteinExistence type="predicted"/>
<evidence type="ECO:0000256" key="1">
    <source>
        <dbReference type="SAM" id="MobiDB-lite"/>
    </source>
</evidence>
<dbReference type="EMBL" id="GBRD01010114">
    <property type="protein sequence ID" value="JAG55710.1"/>
    <property type="molecule type" value="Transcribed_RNA"/>
</dbReference>
<dbReference type="AlphaFoldDB" id="A0A0K8SSA0"/>
<reference evidence="2" key="1">
    <citation type="submission" date="2014-09" db="EMBL/GenBank/DDBJ databases">
        <authorList>
            <person name="Magalhaes I.L.F."/>
            <person name="Oliveira U."/>
            <person name="Santos F.R."/>
            <person name="Vidigal T.H.D.A."/>
            <person name="Brescovit A.D."/>
            <person name="Santos A.J."/>
        </authorList>
    </citation>
    <scope>NUCLEOTIDE SEQUENCE</scope>
</reference>
<sequence>MNSCEFFNNLDPGGPMMTRKRFKELSLEATVYQEATNLMPPLDPPQPPPMPTESVSASEPSNNFIRSQCLSVVFPARLRTERRGKRNTYVFAGKAARQRATRKRLSKKDL</sequence>
<protein>
    <submittedName>
        <fullName evidence="2">Uncharacterized protein</fullName>
    </submittedName>
</protein>
<name>A0A0K8SSA0_LYGHE</name>
<accession>A0A0K8SSA0</accession>
<organism evidence="2">
    <name type="scientific">Lygus hesperus</name>
    <name type="common">Western plant bug</name>
    <dbReference type="NCBI Taxonomy" id="30085"/>
    <lineage>
        <taxon>Eukaryota</taxon>
        <taxon>Metazoa</taxon>
        <taxon>Ecdysozoa</taxon>
        <taxon>Arthropoda</taxon>
        <taxon>Hexapoda</taxon>
        <taxon>Insecta</taxon>
        <taxon>Pterygota</taxon>
        <taxon>Neoptera</taxon>
        <taxon>Paraneoptera</taxon>
        <taxon>Hemiptera</taxon>
        <taxon>Heteroptera</taxon>
        <taxon>Panheteroptera</taxon>
        <taxon>Cimicomorpha</taxon>
        <taxon>Miridae</taxon>
        <taxon>Mirini</taxon>
        <taxon>Lygus</taxon>
    </lineage>
</organism>